<dbReference type="InterPro" id="IPR012674">
    <property type="entry name" value="Calycin"/>
</dbReference>
<dbReference type="OrthoDB" id="4415004at2759"/>
<evidence type="ECO:0000313" key="3">
    <source>
        <dbReference type="EMBL" id="RLN68936.1"/>
    </source>
</evidence>
<evidence type="ECO:0000256" key="1">
    <source>
        <dbReference type="SAM" id="SignalP"/>
    </source>
</evidence>
<dbReference type="GO" id="GO:0016831">
    <property type="term" value="F:carboxy-lyase activity"/>
    <property type="evidence" value="ECO:0007669"/>
    <property type="project" value="InterPro"/>
</dbReference>
<gene>
    <name evidence="3" type="ORF">BBJ29_007955</name>
    <name evidence="2" type="ORF">BBP00_00004945</name>
</gene>
<name>A0A3F2RQE0_9STRA</name>
<dbReference type="Pfam" id="PF05870">
    <property type="entry name" value="PA_decarbox"/>
    <property type="match status" value="1"/>
</dbReference>
<sequence>MVLQALFVFLFAALSSVGANSIDHDKVQPFAQPGPITNSEKAGVKFKPQLKIVRGCDSYPTVNDAGEITGGLRGTGYTSGCEGPRLGSQVYGRATWHNDIWAIMYAWYFPKGFQGDFSSRRHDWASAVVWIDNPALDAPELLGVSTSTSDSKYSKKVDVPDFVITNGSTVRLNHATSMAFGSAYLETTSSIGEFQDLILWEQLTDAARTALDTVDFGDAKVPFIDANFAEKLETANYQSAETELRVEPRVTDSVGLTFHLAVSEAPVPRKFQVTMPITVPGYHTNTTLHPSFDEDIRDVHLLYDYDAEGEDGTPQKWRYEMWFFSHDRIVYSIHGGPMAGRLNYQTVAFQCIRPGELWQCNWLEETGTIVSLVYDIKNAKITTMIGFSKGHWENSKEAHGDKRNPEDYARWRKLADIGTNRDRLILSEQATILETSKGAGNLVPIAPDAETL</sequence>
<dbReference type="Proteomes" id="UP000284657">
    <property type="component" value="Unassembled WGS sequence"/>
</dbReference>
<protein>
    <submittedName>
        <fullName evidence="2">Uncharacterized protein</fullName>
    </submittedName>
</protein>
<dbReference type="PANTHER" id="PTHR40087:SF1">
    <property type="entry name" value="PHENOLIC ACID DECARBOXYLASE PADC"/>
    <property type="match status" value="1"/>
</dbReference>
<feature type="chain" id="PRO_5036082263" evidence="1">
    <location>
        <begin position="20"/>
        <end position="452"/>
    </location>
</feature>
<dbReference type="EMBL" id="MBDO02000131">
    <property type="protein sequence ID" value="RLN62165.1"/>
    <property type="molecule type" value="Genomic_DNA"/>
</dbReference>
<dbReference type="AlphaFoldDB" id="A0A3F2RQE0"/>
<reference evidence="4 5" key="1">
    <citation type="submission" date="2018-07" db="EMBL/GenBank/DDBJ databases">
        <title>Genome sequencing of oomycete isolates from Chile give support for New Zealand origin for Phytophthora kernoviae and make available the first Nothophytophthora sp. genome.</title>
        <authorList>
            <person name="Studholme D.J."/>
            <person name="Sanfuentes E."/>
            <person name="Panda P."/>
            <person name="Hill R."/>
            <person name="Sambles C."/>
            <person name="Grant M."/>
            <person name="Williams N.M."/>
            <person name="Mcdougal R.L."/>
        </authorList>
    </citation>
    <scope>NUCLEOTIDE SEQUENCE [LARGE SCALE GENOMIC DNA]</scope>
    <source>
        <strain evidence="2">Chile6</strain>
        <strain evidence="3">Chile7</strain>
    </source>
</reference>
<dbReference type="EMBL" id="MBAD02000378">
    <property type="protein sequence ID" value="RLN68936.1"/>
    <property type="molecule type" value="Genomic_DNA"/>
</dbReference>
<organism evidence="2 4">
    <name type="scientific">Phytophthora kernoviae</name>
    <dbReference type="NCBI Taxonomy" id="325452"/>
    <lineage>
        <taxon>Eukaryota</taxon>
        <taxon>Sar</taxon>
        <taxon>Stramenopiles</taxon>
        <taxon>Oomycota</taxon>
        <taxon>Peronosporomycetes</taxon>
        <taxon>Peronosporales</taxon>
        <taxon>Peronosporaceae</taxon>
        <taxon>Phytophthora</taxon>
    </lineage>
</organism>
<dbReference type="Gene3D" id="2.40.128.20">
    <property type="match status" value="1"/>
</dbReference>
<proteinExistence type="predicted"/>
<evidence type="ECO:0000313" key="2">
    <source>
        <dbReference type="EMBL" id="RLN62165.1"/>
    </source>
</evidence>
<dbReference type="SUPFAM" id="SSF50814">
    <property type="entry name" value="Lipocalins"/>
    <property type="match status" value="1"/>
</dbReference>
<comment type="caution">
    <text evidence="2">The sequence shown here is derived from an EMBL/GenBank/DDBJ whole genome shotgun (WGS) entry which is preliminary data.</text>
</comment>
<evidence type="ECO:0000313" key="5">
    <source>
        <dbReference type="Proteomes" id="UP000284657"/>
    </source>
</evidence>
<dbReference type="Pfam" id="PF05630">
    <property type="entry name" value="NPP1"/>
    <property type="match status" value="1"/>
</dbReference>
<dbReference type="PANTHER" id="PTHR40087">
    <property type="entry name" value="PHENOLIC ACID DECARBOXYLASE PADC"/>
    <property type="match status" value="1"/>
</dbReference>
<dbReference type="Proteomes" id="UP000277300">
    <property type="component" value="Unassembled WGS sequence"/>
</dbReference>
<keyword evidence="1" id="KW-0732">Signal</keyword>
<evidence type="ECO:0000313" key="4">
    <source>
        <dbReference type="Proteomes" id="UP000277300"/>
    </source>
</evidence>
<dbReference type="InterPro" id="IPR008701">
    <property type="entry name" value="NPP1"/>
</dbReference>
<dbReference type="InterPro" id="IPR008729">
    <property type="entry name" value="PA_de_COase"/>
</dbReference>
<feature type="signal peptide" evidence="1">
    <location>
        <begin position="1"/>
        <end position="19"/>
    </location>
</feature>
<accession>A0A3F2RQE0</accession>